<accession>A0A1H5B6P5</accession>
<name>A0A1H5B6P5_9BRAD</name>
<organism evidence="1 2">
    <name type="scientific">Bradyrhizobium erythrophlei</name>
    <dbReference type="NCBI Taxonomy" id="1437360"/>
    <lineage>
        <taxon>Bacteria</taxon>
        <taxon>Pseudomonadati</taxon>
        <taxon>Pseudomonadota</taxon>
        <taxon>Alphaproteobacteria</taxon>
        <taxon>Hyphomicrobiales</taxon>
        <taxon>Nitrobacteraceae</taxon>
        <taxon>Bradyrhizobium</taxon>
    </lineage>
</organism>
<evidence type="ECO:0000313" key="2">
    <source>
        <dbReference type="Proteomes" id="UP000198992"/>
    </source>
</evidence>
<evidence type="ECO:0000313" key="1">
    <source>
        <dbReference type="EMBL" id="SED50243.1"/>
    </source>
</evidence>
<gene>
    <name evidence="1" type="ORF">SAMN05444164_4932</name>
</gene>
<reference evidence="1 2" key="1">
    <citation type="submission" date="2016-10" db="EMBL/GenBank/DDBJ databases">
        <authorList>
            <person name="de Groot N.N."/>
        </authorList>
    </citation>
    <scope>NUCLEOTIDE SEQUENCE [LARGE SCALE GENOMIC DNA]</scope>
    <source>
        <strain evidence="1 2">MT12</strain>
    </source>
</reference>
<dbReference type="EMBL" id="FNTH01000001">
    <property type="protein sequence ID" value="SED50243.1"/>
    <property type="molecule type" value="Genomic_DNA"/>
</dbReference>
<protein>
    <submittedName>
        <fullName evidence="1">Uncharacterized protein</fullName>
    </submittedName>
</protein>
<dbReference type="AlphaFoldDB" id="A0A1H5B6P5"/>
<sequence>MTGRCGNPGCRRPFGLIRHCWYFEQFCSTKCREIYKRQLERNKVYWKWLYPLREPAAHRKADLTAKARFLF</sequence>
<dbReference type="Proteomes" id="UP000198992">
    <property type="component" value="Unassembled WGS sequence"/>
</dbReference>
<proteinExistence type="predicted"/>